<reference evidence="2 3" key="1">
    <citation type="submission" date="2021-06" db="EMBL/GenBank/DDBJ databases">
        <title>A haploid diamondback moth (Plutella xylostella L.) genome assembly resolves 31 chromosomes and identifies a diamide resistance mutation.</title>
        <authorList>
            <person name="Ward C.M."/>
            <person name="Perry K.D."/>
            <person name="Baker G."/>
            <person name="Powis K."/>
            <person name="Heckel D.G."/>
            <person name="Baxter S.W."/>
        </authorList>
    </citation>
    <scope>NUCLEOTIDE SEQUENCE [LARGE SCALE GENOMIC DNA]</scope>
    <source>
        <strain evidence="2 3">LV</strain>
        <tissue evidence="2">Single pupa</tissue>
    </source>
</reference>
<sequence>MIQNQTLILSILQYLMKMMGGAPPADPEMEAEVASIDGEVSREEYEAFIQSHSSGCDPGRKNKKKKM</sequence>
<accession>A0ABQ7QI92</accession>
<dbReference type="EMBL" id="JAHIBW010000014">
    <property type="protein sequence ID" value="KAG7304946.1"/>
    <property type="molecule type" value="Genomic_DNA"/>
</dbReference>
<feature type="signal peptide" evidence="1">
    <location>
        <begin position="1"/>
        <end position="21"/>
    </location>
</feature>
<evidence type="ECO:0000313" key="3">
    <source>
        <dbReference type="Proteomes" id="UP000823941"/>
    </source>
</evidence>
<gene>
    <name evidence="2" type="ORF">JYU34_010361</name>
</gene>
<keyword evidence="1" id="KW-0732">Signal</keyword>
<comment type="caution">
    <text evidence="2">The sequence shown here is derived from an EMBL/GenBank/DDBJ whole genome shotgun (WGS) entry which is preliminary data.</text>
</comment>
<organism evidence="2 3">
    <name type="scientific">Plutella xylostella</name>
    <name type="common">Diamondback moth</name>
    <name type="synonym">Plutella maculipennis</name>
    <dbReference type="NCBI Taxonomy" id="51655"/>
    <lineage>
        <taxon>Eukaryota</taxon>
        <taxon>Metazoa</taxon>
        <taxon>Ecdysozoa</taxon>
        <taxon>Arthropoda</taxon>
        <taxon>Hexapoda</taxon>
        <taxon>Insecta</taxon>
        <taxon>Pterygota</taxon>
        <taxon>Neoptera</taxon>
        <taxon>Endopterygota</taxon>
        <taxon>Lepidoptera</taxon>
        <taxon>Glossata</taxon>
        <taxon>Ditrysia</taxon>
        <taxon>Yponomeutoidea</taxon>
        <taxon>Plutellidae</taxon>
        <taxon>Plutella</taxon>
    </lineage>
</organism>
<protein>
    <submittedName>
        <fullName evidence="2">Uncharacterized protein</fullName>
    </submittedName>
</protein>
<feature type="chain" id="PRO_5045513805" evidence="1">
    <location>
        <begin position="22"/>
        <end position="67"/>
    </location>
</feature>
<keyword evidence="3" id="KW-1185">Reference proteome</keyword>
<proteinExistence type="predicted"/>
<evidence type="ECO:0000313" key="2">
    <source>
        <dbReference type="EMBL" id="KAG7304946.1"/>
    </source>
</evidence>
<name>A0ABQ7QI92_PLUXY</name>
<evidence type="ECO:0000256" key="1">
    <source>
        <dbReference type="SAM" id="SignalP"/>
    </source>
</evidence>
<dbReference type="Proteomes" id="UP000823941">
    <property type="component" value="Chromosome 14"/>
</dbReference>